<dbReference type="Pfam" id="PF00133">
    <property type="entry name" value="tRNA-synt_1"/>
    <property type="match status" value="1"/>
</dbReference>
<dbReference type="GO" id="GO:0006428">
    <property type="term" value="P:isoleucyl-tRNA aminoacylation"/>
    <property type="evidence" value="ECO:0007669"/>
    <property type="project" value="InterPro"/>
</dbReference>
<evidence type="ECO:0000256" key="8">
    <source>
        <dbReference type="ARBA" id="ARBA00023146"/>
    </source>
</evidence>
<evidence type="ECO:0000256" key="7">
    <source>
        <dbReference type="ARBA" id="ARBA00022917"/>
    </source>
</evidence>
<comment type="catalytic activity">
    <reaction evidence="10">
        <text>tRNA(Ile) + L-isoleucine + ATP = L-isoleucyl-tRNA(Ile) + AMP + diphosphate</text>
        <dbReference type="Rhea" id="RHEA:11060"/>
        <dbReference type="Rhea" id="RHEA-COMP:9666"/>
        <dbReference type="Rhea" id="RHEA-COMP:9695"/>
        <dbReference type="ChEBI" id="CHEBI:30616"/>
        <dbReference type="ChEBI" id="CHEBI:33019"/>
        <dbReference type="ChEBI" id="CHEBI:58045"/>
        <dbReference type="ChEBI" id="CHEBI:78442"/>
        <dbReference type="ChEBI" id="CHEBI:78528"/>
        <dbReference type="ChEBI" id="CHEBI:456215"/>
        <dbReference type="EC" id="6.1.1.5"/>
    </reaction>
</comment>
<dbReference type="InterPro" id="IPR050081">
    <property type="entry name" value="Ile-tRNA_ligase"/>
</dbReference>
<dbReference type="Proteomes" id="UP000549394">
    <property type="component" value="Unassembled WGS sequence"/>
</dbReference>
<dbReference type="SUPFAM" id="SSF50677">
    <property type="entry name" value="ValRS/IleRS/LeuRS editing domain"/>
    <property type="match status" value="1"/>
</dbReference>
<protein>
    <recommendedName>
        <fullName evidence="3">isoleucine--tRNA ligase</fullName>
        <ecNumber evidence="3">6.1.1.5</ecNumber>
    </recommendedName>
    <alternativeName>
        <fullName evidence="9">Isoleucyl-tRNA synthetase</fullName>
    </alternativeName>
</protein>
<evidence type="ECO:0000256" key="6">
    <source>
        <dbReference type="ARBA" id="ARBA00022840"/>
    </source>
</evidence>
<keyword evidence="14" id="KW-1185">Reference proteome</keyword>
<dbReference type="GO" id="GO:0004822">
    <property type="term" value="F:isoleucine-tRNA ligase activity"/>
    <property type="evidence" value="ECO:0007669"/>
    <property type="project" value="UniProtKB-EC"/>
</dbReference>
<dbReference type="Gene3D" id="3.40.50.620">
    <property type="entry name" value="HUPs"/>
    <property type="match status" value="2"/>
</dbReference>
<evidence type="ECO:0000313" key="14">
    <source>
        <dbReference type="Proteomes" id="UP000549394"/>
    </source>
</evidence>
<name>A0A7I8VT83_9ANNE</name>
<evidence type="ECO:0000256" key="3">
    <source>
        <dbReference type="ARBA" id="ARBA00013165"/>
    </source>
</evidence>
<dbReference type="EC" id="6.1.1.5" evidence="3"/>
<dbReference type="SUPFAM" id="SSF52374">
    <property type="entry name" value="Nucleotidylyl transferase"/>
    <property type="match status" value="1"/>
</dbReference>
<evidence type="ECO:0000313" key="13">
    <source>
        <dbReference type="EMBL" id="CAD5118934.1"/>
    </source>
</evidence>
<dbReference type="InterPro" id="IPR002300">
    <property type="entry name" value="aa-tRNA-synth_Ia"/>
</dbReference>
<comment type="similarity">
    <text evidence="2 11">Belongs to the class-I aminoacyl-tRNA synthetase family.</text>
</comment>
<dbReference type="Gene3D" id="3.90.740.10">
    <property type="entry name" value="Valyl/Leucyl/Isoleucyl-tRNA synthetase, editing domain"/>
    <property type="match status" value="1"/>
</dbReference>
<keyword evidence="7 11" id="KW-0648">Protein biosynthesis</keyword>
<comment type="subcellular location">
    <subcellularLocation>
        <location evidence="1">Mitochondrion</location>
    </subcellularLocation>
</comment>
<keyword evidence="8 11" id="KW-0030">Aminoacyl-tRNA synthetase</keyword>
<dbReference type="GO" id="GO:0032543">
    <property type="term" value="P:mitochondrial translation"/>
    <property type="evidence" value="ECO:0007669"/>
    <property type="project" value="TreeGrafter"/>
</dbReference>
<accession>A0A7I8VT83</accession>
<sequence length="476" mass="54753">MLRLKSNKTGNEKNKRYSDTLNLPRTAFPLSMKQGIISKREINIQEAAEFDQLYAWQMGDSRSRTFCLHDGPPYANGEVHVGHALNKIAKDITSRVKLLQGYKVHYKPGWDCHGMPIEQKALAAIKSEHSELSPMQIRHTAEKFAGKTIERQKAAFKRWGVMADWNNECYFTFDKEYEAKQLDLFYDLYEKGLIKEDYMPVHWSPSSKTALAEAELEYNENHVSKSVYVRFLIDNIKENIQCENLNIYALIWTTTPWTLPSNKAICFGSNIKYCLVRDNKEDVLYIVAESCLEKMQTIFNNRLEIKDSFPGSVLNGATYKHPLFKDINFPMLPSNHVSVTKGTGLVHTAPAHGLDDFHLAVPHHLSVECFVDELGRYTEQVGEELNGKHVLKEGNSAVIDLMRSDILAEEDYIHSYPYDWRTKEPTIYRASRQWFINIENIKSKALVSKHLLLILEDGFVGIWGEGIEKRNINIEN</sequence>
<proteinExistence type="inferred from homology"/>
<evidence type="ECO:0000256" key="10">
    <source>
        <dbReference type="ARBA" id="ARBA00048359"/>
    </source>
</evidence>
<dbReference type="GO" id="GO:0005524">
    <property type="term" value="F:ATP binding"/>
    <property type="evidence" value="ECO:0007669"/>
    <property type="project" value="UniProtKB-KW"/>
</dbReference>
<reference evidence="13 14" key="1">
    <citation type="submission" date="2020-08" db="EMBL/GenBank/DDBJ databases">
        <authorList>
            <person name="Hejnol A."/>
        </authorList>
    </citation>
    <scope>NUCLEOTIDE SEQUENCE [LARGE SCALE GENOMIC DNA]</scope>
</reference>
<dbReference type="PANTHER" id="PTHR42765">
    <property type="entry name" value="SOLEUCYL-TRNA SYNTHETASE"/>
    <property type="match status" value="1"/>
</dbReference>
<feature type="domain" description="Aminoacyl-tRNA synthetase class Ia" evidence="12">
    <location>
        <begin position="60"/>
        <end position="447"/>
    </location>
</feature>
<comment type="caution">
    <text evidence="13">The sequence shown here is derived from an EMBL/GenBank/DDBJ whole genome shotgun (WGS) entry which is preliminary data.</text>
</comment>
<evidence type="ECO:0000256" key="1">
    <source>
        <dbReference type="ARBA" id="ARBA00004173"/>
    </source>
</evidence>
<dbReference type="EMBL" id="CAJFCJ010000009">
    <property type="protein sequence ID" value="CAD5118934.1"/>
    <property type="molecule type" value="Genomic_DNA"/>
</dbReference>
<evidence type="ECO:0000256" key="2">
    <source>
        <dbReference type="ARBA" id="ARBA00005594"/>
    </source>
</evidence>
<organism evidence="13 14">
    <name type="scientific">Dimorphilus gyrociliatus</name>
    <dbReference type="NCBI Taxonomy" id="2664684"/>
    <lineage>
        <taxon>Eukaryota</taxon>
        <taxon>Metazoa</taxon>
        <taxon>Spiralia</taxon>
        <taxon>Lophotrochozoa</taxon>
        <taxon>Annelida</taxon>
        <taxon>Polychaeta</taxon>
        <taxon>Polychaeta incertae sedis</taxon>
        <taxon>Dinophilidae</taxon>
        <taxon>Dimorphilus</taxon>
    </lineage>
</organism>
<dbReference type="InterPro" id="IPR009008">
    <property type="entry name" value="Val/Leu/Ile-tRNA-synth_edit"/>
</dbReference>
<dbReference type="AlphaFoldDB" id="A0A7I8VT83"/>
<dbReference type="GO" id="GO:0005739">
    <property type="term" value="C:mitochondrion"/>
    <property type="evidence" value="ECO:0007669"/>
    <property type="project" value="UniProtKB-SubCell"/>
</dbReference>
<evidence type="ECO:0000256" key="5">
    <source>
        <dbReference type="ARBA" id="ARBA00022741"/>
    </source>
</evidence>
<dbReference type="PANTHER" id="PTHR42765:SF1">
    <property type="entry name" value="ISOLEUCINE--TRNA LIGASE, MITOCHONDRIAL"/>
    <property type="match status" value="1"/>
</dbReference>
<evidence type="ECO:0000256" key="4">
    <source>
        <dbReference type="ARBA" id="ARBA00022598"/>
    </source>
</evidence>
<dbReference type="InterPro" id="IPR014729">
    <property type="entry name" value="Rossmann-like_a/b/a_fold"/>
</dbReference>
<keyword evidence="5 11" id="KW-0547">Nucleotide-binding</keyword>
<dbReference type="OrthoDB" id="10264412at2759"/>
<evidence type="ECO:0000259" key="12">
    <source>
        <dbReference type="Pfam" id="PF00133"/>
    </source>
</evidence>
<keyword evidence="4 11" id="KW-0436">Ligase</keyword>
<evidence type="ECO:0000256" key="9">
    <source>
        <dbReference type="ARBA" id="ARBA00032665"/>
    </source>
</evidence>
<dbReference type="InterPro" id="IPR001412">
    <property type="entry name" value="aa-tRNA-synth_I_CS"/>
</dbReference>
<dbReference type="PRINTS" id="PR00984">
    <property type="entry name" value="TRNASYNTHILE"/>
</dbReference>
<dbReference type="FunFam" id="3.90.740.10:FF:000009">
    <property type="entry name" value="Isoleucyl-tRNA synthetase 2, mitochondrial"/>
    <property type="match status" value="1"/>
</dbReference>
<dbReference type="FunFam" id="3.40.50.620:FF:000111">
    <property type="entry name" value="Mitochondrial isoleucyl-tRNA synthetase"/>
    <property type="match status" value="1"/>
</dbReference>
<dbReference type="GO" id="GO:0002161">
    <property type="term" value="F:aminoacyl-tRNA deacylase activity"/>
    <property type="evidence" value="ECO:0007669"/>
    <property type="project" value="InterPro"/>
</dbReference>
<dbReference type="InterPro" id="IPR002301">
    <property type="entry name" value="Ile-tRNA-ligase"/>
</dbReference>
<gene>
    <name evidence="13" type="ORF">DGYR_LOCUS7235</name>
</gene>
<evidence type="ECO:0000256" key="11">
    <source>
        <dbReference type="RuleBase" id="RU363035"/>
    </source>
</evidence>
<dbReference type="PROSITE" id="PS00178">
    <property type="entry name" value="AA_TRNA_LIGASE_I"/>
    <property type="match status" value="1"/>
</dbReference>
<keyword evidence="6 11" id="KW-0067">ATP-binding</keyword>